<name>A0A8E2QD16_9GAMM</name>
<evidence type="ECO:0000313" key="3">
    <source>
        <dbReference type="Proteomes" id="UP000235881"/>
    </source>
</evidence>
<evidence type="ECO:0000313" key="2">
    <source>
        <dbReference type="EMBL" id="PNF75261.1"/>
    </source>
</evidence>
<feature type="chain" id="PRO_5034031836" description="Lipoprotein" evidence="1">
    <location>
        <begin position="20"/>
        <end position="292"/>
    </location>
</feature>
<keyword evidence="1" id="KW-0732">Signal</keyword>
<dbReference type="PIRSF" id="PIRSF028200">
    <property type="entry name" value="UCP028200"/>
    <property type="match status" value="1"/>
</dbReference>
<dbReference type="Pfam" id="PF19795">
    <property type="entry name" value="DUF6279"/>
    <property type="match status" value="1"/>
</dbReference>
<keyword evidence="3" id="KW-1185">Reference proteome</keyword>
<accession>A0A8E2QD16</accession>
<evidence type="ECO:0000256" key="1">
    <source>
        <dbReference type="SAM" id="SignalP"/>
    </source>
</evidence>
<reference evidence="2 3" key="1">
    <citation type="submission" date="2018-01" db="EMBL/GenBank/DDBJ databases">
        <title>Denitrification phenotypes of diverse strains of Pseudomonas stutzeri.</title>
        <authorList>
            <person name="Milligan D.A."/>
            <person name="Bergaust L."/>
            <person name="Bakken L.R."/>
            <person name="Frostegard A."/>
        </authorList>
    </citation>
    <scope>NUCLEOTIDE SEQUENCE [LARGE SCALE GENOMIC DNA]</scope>
    <source>
        <strain evidence="2 3">DSM 50238</strain>
    </source>
</reference>
<proteinExistence type="predicted"/>
<dbReference type="PROSITE" id="PS51257">
    <property type="entry name" value="PROKAR_LIPOPROTEIN"/>
    <property type="match status" value="1"/>
</dbReference>
<organism evidence="2 3">
    <name type="scientific">Stutzerimonas degradans</name>
    <dbReference type="NCBI Taxonomy" id="2968968"/>
    <lineage>
        <taxon>Bacteria</taxon>
        <taxon>Pseudomonadati</taxon>
        <taxon>Pseudomonadota</taxon>
        <taxon>Gammaproteobacteria</taxon>
        <taxon>Pseudomonadales</taxon>
        <taxon>Pseudomonadaceae</taxon>
        <taxon>Stutzerimonas</taxon>
    </lineage>
</organism>
<protein>
    <recommendedName>
        <fullName evidence="4">Lipoprotein</fullName>
    </recommendedName>
</protein>
<dbReference type="AlphaFoldDB" id="A0A8E2QD16"/>
<evidence type="ECO:0008006" key="4">
    <source>
        <dbReference type="Google" id="ProtNLM"/>
    </source>
</evidence>
<dbReference type="Proteomes" id="UP000235881">
    <property type="component" value="Unassembled WGS sequence"/>
</dbReference>
<dbReference type="InterPro" id="IPR016875">
    <property type="entry name" value="UCP028200"/>
</dbReference>
<dbReference type="EMBL" id="POUK01000007">
    <property type="protein sequence ID" value="PNF75261.1"/>
    <property type="molecule type" value="Genomic_DNA"/>
</dbReference>
<gene>
    <name evidence="2" type="ORF">CXK95_16765</name>
</gene>
<comment type="caution">
    <text evidence="2">The sequence shown here is derived from an EMBL/GenBank/DDBJ whole genome shotgun (WGS) entry which is preliminary data.</text>
</comment>
<dbReference type="RefSeq" id="WP_102829400.1">
    <property type="nucleotide sequence ID" value="NZ_CP065721.1"/>
</dbReference>
<sequence>MRCTCRVLLSLLFCSVVLAGCSRATLVYRNLDVLVPWSLNDYLDLNRAQQDRLRERIRTHLAWHCRSQLPDLLDDLQRLQHDSSHRRLDGDQLQPYYRDIRQAIQAIAVEITPTATELLRALDDAQVRELAQALEADQREHREQYLAPPLPQQIRERAERMGERLEHWLGPLDAAQRQRVLAWSHSLGEQNARWLSNREQWQRELLDTVRQRDQADFAARIARLLQDREALLGDADRAALQHAERAALVLLADLHGMADARQREHLVQRLQQMRQDLAGLECLPASAAPARA</sequence>
<feature type="signal peptide" evidence="1">
    <location>
        <begin position="1"/>
        <end position="19"/>
    </location>
</feature>